<comment type="caution">
    <text evidence="2">The sequence shown here is derived from an EMBL/GenBank/DDBJ whole genome shotgun (WGS) entry which is preliminary data.</text>
</comment>
<gene>
    <name evidence="2" type="ORF">CVV64_18300</name>
</gene>
<keyword evidence="1" id="KW-0472">Membrane</keyword>
<evidence type="ECO:0000256" key="1">
    <source>
        <dbReference type="SAM" id="Phobius"/>
    </source>
</evidence>
<dbReference type="EMBL" id="PGXC01000042">
    <property type="protein sequence ID" value="PKK88554.1"/>
    <property type="molecule type" value="Genomic_DNA"/>
</dbReference>
<reference evidence="2 3" key="1">
    <citation type="journal article" date="2017" name="ISME J.">
        <title>Potential for microbial H2 and metal transformations associated with novel bacteria and archaea in deep terrestrial subsurface sediments.</title>
        <authorList>
            <person name="Hernsdorf A.W."/>
            <person name="Amano Y."/>
            <person name="Miyakawa K."/>
            <person name="Ise K."/>
            <person name="Suzuki Y."/>
            <person name="Anantharaman K."/>
            <person name="Probst A."/>
            <person name="Burstein D."/>
            <person name="Thomas B.C."/>
            <person name="Banfield J.F."/>
        </authorList>
    </citation>
    <scope>NUCLEOTIDE SEQUENCE [LARGE SCALE GENOMIC DNA]</scope>
    <source>
        <strain evidence="2">HGW-Wallbacteria-1</strain>
    </source>
</reference>
<proteinExistence type="predicted"/>
<name>A0A2N1PJP2_9BACT</name>
<feature type="transmembrane region" description="Helical" evidence="1">
    <location>
        <begin position="45"/>
        <end position="66"/>
    </location>
</feature>
<keyword evidence="1" id="KW-0812">Transmembrane</keyword>
<dbReference type="AlphaFoldDB" id="A0A2N1PJP2"/>
<keyword evidence="1" id="KW-1133">Transmembrane helix</keyword>
<protein>
    <submittedName>
        <fullName evidence="2">Uncharacterized protein</fullName>
    </submittedName>
</protein>
<dbReference type="Proteomes" id="UP000233256">
    <property type="component" value="Unassembled WGS sequence"/>
</dbReference>
<evidence type="ECO:0000313" key="3">
    <source>
        <dbReference type="Proteomes" id="UP000233256"/>
    </source>
</evidence>
<feature type="transmembrane region" description="Helical" evidence="1">
    <location>
        <begin position="6"/>
        <end position="24"/>
    </location>
</feature>
<accession>A0A2N1PJP2</accession>
<organism evidence="2 3">
    <name type="scientific">Candidatus Wallbacteria bacterium HGW-Wallbacteria-1</name>
    <dbReference type="NCBI Taxonomy" id="2013854"/>
    <lineage>
        <taxon>Bacteria</taxon>
        <taxon>Candidatus Walliibacteriota</taxon>
    </lineage>
</organism>
<evidence type="ECO:0000313" key="2">
    <source>
        <dbReference type="EMBL" id="PKK88554.1"/>
    </source>
</evidence>
<sequence length="73" mass="8059">MYNVVFTVAGVAGVSLLIPGYLLTVPRKADVKLWVVYGIETFASLFVRGLIFIMCFILGGILYSRIMAFLPNV</sequence>